<dbReference type="Proteomes" id="UP000092444">
    <property type="component" value="Unassembled WGS sequence"/>
</dbReference>
<evidence type="ECO:0000313" key="2">
    <source>
        <dbReference type="Proteomes" id="UP000092444"/>
    </source>
</evidence>
<protein>
    <submittedName>
        <fullName evidence="1">Uncharacterized protein</fullName>
    </submittedName>
</protein>
<evidence type="ECO:0000313" key="1">
    <source>
        <dbReference type="EnsemblMetazoa" id="GMOY011483-PA"/>
    </source>
</evidence>
<reference evidence="1" key="1">
    <citation type="submission" date="2020-05" db="UniProtKB">
        <authorList>
            <consortium name="EnsemblMetazoa"/>
        </authorList>
    </citation>
    <scope>IDENTIFICATION</scope>
    <source>
        <strain evidence="1">Yale</strain>
    </source>
</reference>
<proteinExistence type="predicted"/>
<dbReference type="VEuPathDB" id="VectorBase:GMOY011483"/>
<accession>A0A1B0GDV9</accession>
<sequence length="85" mass="10202">MARRNLEKCSQEQRRHYNLRRRKCKRRIDKHPLWKATDQFAAKLASRYVGPYTMKHYVSPVIIIVKGDKTSRETYVSDLEAHEKL</sequence>
<dbReference type="EnsemblMetazoa" id="GMOY011483-RA">
    <property type="protein sequence ID" value="GMOY011483-PA"/>
    <property type="gene ID" value="GMOY011483"/>
</dbReference>
<dbReference type="AlphaFoldDB" id="A0A1B0GDV9"/>
<dbReference type="EMBL" id="CCAG010012029">
    <property type="status" value="NOT_ANNOTATED_CDS"/>
    <property type="molecule type" value="Genomic_DNA"/>
</dbReference>
<keyword evidence="2" id="KW-1185">Reference proteome</keyword>
<organism evidence="1 2">
    <name type="scientific">Glossina morsitans morsitans</name>
    <name type="common">Savannah tsetse fly</name>
    <dbReference type="NCBI Taxonomy" id="37546"/>
    <lineage>
        <taxon>Eukaryota</taxon>
        <taxon>Metazoa</taxon>
        <taxon>Ecdysozoa</taxon>
        <taxon>Arthropoda</taxon>
        <taxon>Hexapoda</taxon>
        <taxon>Insecta</taxon>
        <taxon>Pterygota</taxon>
        <taxon>Neoptera</taxon>
        <taxon>Endopterygota</taxon>
        <taxon>Diptera</taxon>
        <taxon>Brachycera</taxon>
        <taxon>Muscomorpha</taxon>
        <taxon>Hippoboscoidea</taxon>
        <taxon>Glossinidae</taxon>
        <taxon>Glossina</taxon>
    </lineage>
</organism>
<dbReference type="PhylomeDB" id="A0A1B0GDV9"/>
<name>A0A1B0GDV9_GLOMM</name>